<accession>A0AAJ5C4N6</accession>
<reference evidence="1" key="1">
    <citation type="submission" date="2023-10" db="EMBL/GenBank/DDBJ databases">
        <authorList>
            <person name="Guldener U."/>
        </authorList>
    </citation>
    <scope>NUCLEOTIDE SEQUENCE</scope>
    <source>
        <strain evidence="1">Mp4</strain>
    </source>
</reference>
<keyword evidence="2" id="KW-1185">Reference proteome</keyword>
<dbReference type="EMBL" id="OAPG01000004">
    <property type="protein sequence ID" value="SNX83699.1"/>
    <property type="molecule type" value="Genomic_DNA"/>
</dbReference>
<evidence type="ECO:0000313" key="2">
    <source>
        <dbReference type="Proteomes" id="UP001294444"/>
    </source>
</evidence>
<name>A0AAJ5C4N6_9BASI</name>
<evidence type="ECO:0000313" key="1">
    <source>
        <dbReference type="EMBL" id="SNX83699.1"/>
    </source>
</evidence>
<sequence>MQETQRQKSYASMTERHRANEQNILRIALLWWGRDFGDRDASFWQCDLPPQWRQKQDLERSDEANVARCALIVRAKTEEGSYELRFERRNLVWRNEIASVGKKGENPLAWDVLDSDGEVIRRVSRFLCHGTWCRC</sequence>
<dbReference type="AlphaFoldDB" id="A0AAJ5C4N6"/>
<dbReference type="Proteomes" id="UP001294444">
    <property type="component" value="Unassembled WGS sequence"/>
</dbReference>
<comment type="caution">
    <text evidence="1">The sequence shown here is derived from an EMBL/GenBank/DDBJ whole genome shotgun (WGS) entry which is preliminary data.</text>
</comment>
<organism evidence="1 2">
    <name type="scientific">Melanopsichium pennsylvanicum</name>
    <dbReference type="NCBI Taxonomy" id="63383"/>
    <lineage>
        <taxon>Eukaryota</taxon>
        <taxon>Fungi</taxon>
        <taxon>Dikarya</taxon>
        <taxon>Basidiomycota</taxon>
        <taxon>Ustilaginomycotina</taxon>
        <taxon>Ustilaginomycetes</taxon>
        <taxon>Ustilaginales</taxon>
        <taxon>Ustilaginaceae</taxon>
        <taxon>Melanopsichium</taxon>
    </lineage>
</organism>
<proteinExistence type="predicted"/>
<protein>
    <submittedName>
        <fullName evidence="1">Uncharacterized protein</fullName>
    </submittedName>
</protein>
<gene>
    <name evidence="1" type="ORF">MEPE_02406</name>
</gene>